<dbReference type="PROSITE" id="PS51635">
    <property type="entry name" value="PNPLA"/>
    <property type="match status" value="1"/>
</dbReference>
<dbReference type="InterPro" id="IPR016035">
    <property type="entry name" value="Acyl_Trfase/lysoPLipase"/>
</dbReference>
<organism evidence="7 8">
    <name type="scientific">Kluyvera intermedia</name>
    <name type="common">Enterobacter intermedius</name>
    <dbReference type="NCBI Taxonomy" id="61648"/>
    <lineage>
        <taxon>Bacteria</taxon>
        <taxon>Pseudomonadati</taxon>
        <taxon>Pseudomonadota</taxon>
        <taxon>Gammaproteobacteria</taxon>
        <taxon>Enterobacterales</taxon>
        <taxon>Enterobacteriaceae</taxon>
        <taxon>Kluyvera</taxon>
    </lineage>
</organism>
<dbReference type="InterPro" id="IPR001423">
    <property type="entry name" value="LysoPLipase_patatin_CS"/>
</dbReference>
<dbReference type="Proteomes" id="UP001177527">
    <property type="component" value="Chromosome"/>
</dbReference>
<dbReference type="InterPro" id="IPR002641">
    <property type="entry name" value="PNPLA_dom"/>
</dbReference>
<name>A0AA95G8K3_KLUIN</name>
<dbReference type="GO" id="GO:0016042">
    <property type="term" value="P:lipid catabolic process"/>
    <property type="evidence" value="ECO:0007669"/>
    <property type="project" value="UniProtKB-UniRule"/>
</dbReference>
<dbReference type="SUPFAM" id="SSF52151">
    <property type="entry name" value="FabD/lysophospholipase-like"/>
    <property type="match status" value="1"/>
</dbReference>
<accession>A0AA95G8K3</accession>
<dbReference type="PANTHER" id="PTHR14226">
    <property type="entry name" value="NEUROPATHY TARGET ESTERASE/SWISS CHEESE D.MELANOGASTER"/>
    <property type="match status" value="1"/>
</dbReference>
<feature type="active site" description="Nucleophile" evidence="5">
    <location>
        <position position="41"/>
    </location>
</feature>
<dbReference type="InterPro" id="IPR050301">
    <property type="entry name" value="NTE"/>
</dbReference>
<feature type="short sequence motif" description="DGA/G" evidence="5">
    <location>
        <begin position="155"/>
        <end position="157"/>
    </location>
</feature>
<gene>
    <name evidence="7" type="primary">rssA</name>
    <name evidence="7" type="ORF">QBD33_10025</name>
</gene>
<dbReference type="NCBIfam" id="NF007623">
    <property type="entry name" value="PRK10279.1"/>
    <property type="match status" value="1"/>
</dbReference>
<dbReference type="AlphaFoldDB" id="A0AA95G8K3"/>
<keyword evidence="2 5" id="KW-0378">Hydrolase</keyword>
<evidence type="ECO:0000256" key="2">
    <source>
        <dbReference type="ARBA" id="ARBA00022801"/>
    </source>
</evidence>
<evidence type="ECO:0000313" key="7">
    <source>
        <dbReference type="EMBL" id="WGL58049.1"/>
    </source>
</evidence>
<dbReference type="GO" id="GO:0004622">
    <property type="term" value="F:phosphatidylcholine lysophospholipase activity"/>
    <property type="evidence" value="ECO:0007669"/>
    <property type="project" value="InterPro"/>
</dbReference>
<protein>
    <submittedName>
        <fullName evidence="7">Patatin-like phospholipase RssA</fullName>
    </submittedName>
</protein>
<dbReference type="PANTHER" id="PTHR14226:SF76">
    <property type="entry name" value="NTE FAMILY PROTEIN RSSA"/>
    <property type="match status" value="1"/>
</dbReference>
<dbReference type="GO" id="GO:0046470">
    <property type="term" value="P:phosphatidylcholine metabolic process"/>
    <property type="evidence" value="ECO:0007669"/>
    <property type="project" value="InterPro"/>
</dbReference>
<evidence type="ECO:0000256" key="1">
    <source>
        <dbReference type="ARBA" id="ARBA00006636"/>
    </source>
</evidence>
<comment type="caution">
    <text evidence="5">Lacks conserved residue(s) required for the propagation of feature annotation.</text>
</comment>
<sequence>MRKIKIGLALGSGAARGWSHIGVIKALQKMGIEVDIVAGCSIGSLVGAAYASNRLPQLEKWVCSFSYWDVLRLMDLSWRRGGLLRGERVFNQYRQIMPVEKIEHCERRFATVATNLSTGRELWFTDGDLHMAVRASCSIPGLMAPVLHNGYWLVDGAVVNPVPVSLTRALGADIVIAVDLQHDAHLMQQDLLSVNIQPDDEINATPDALSWRERLRTRLGRVASRRSVVAPTAMEIMTTSIQVLENRLKRNRMAGDPPDILLQPFCPQISTLDFHRASSAIAAGQQAVEKKTDELLPLVQSSI</sequence>
<keyword evidence="3 5" id="KW-0442">Lipid degradation</keyword>
<feature type="active site" description="Proton acceptor" evidence="5">
    <location>
        <position position="155"/>
    </location>
</feature>
<reference evidence="7" key="1">
    <citation type="submission" date="2023-04" db="EMBL/GenBank/DDBJ databases">
        <title>APH(3)-Id, a novel chromosomal aminoglycoside phosphotransferase, identified from an environmental isolate of Kluyvera intermedia DW18.</title>
        <authorList>
            <person name="Sha Y."/>
        </authorList>
    </citation>
    <scope>NUCLEOTIDE SEQUENCE</scope>
    <source>
        <strain evidence="7">DW18</strain>
    </source>
</reference>
<keyword evidence="4 5" id="KW-0443">Lipid metabolism</keyword>
<dbReference type="EMBL" id="CP123488">
    <property type="protein sequence ID" value="WGL58049.1"/>
    <property type="molecule type" value="Genomic_DNA"/>
</dbReference>
<proteinExistence type="inferred from homology"/>
<evidence type="ECO:0000259" key="6">
    <source>
        <dbReference type="PROSITE" id="PS51635"/>
    </source>
</evidence>
<dbReference type="CDD" id="cd07228">
    <property type="entry name" value="Pat_NTE_like_bacteria"/>
    <property type="match status" value="1"/>
</dbReference>
<evidence type="ECO:0000256" key="4">
    <source>
        <dbReference type="ARBA" id="ARBA00023098"/>
    </source>
</evidence>
<comment type="similarity">
    <text evidence="1">Belongs to the NTE family.</text>
</comment>
<feature type="short sequence motif" description="GXSXG" evidence="5">
    <location>
        <begin position="39"/>
        <end position="43"/>
    </location>
</feature>
<evidence type="ECO:0000313" key="8">
    <source>
        <dbReference type="Proteomes" id="UP001177527"/>
    </source>
</evidence>
<evidence type="ECO:0000256" key="5">
    <source>
        <dbReference type="PROSITE-ProRule" id="PRU01161"/>
    </source>
</evidence>
<dbReference type="RefSeq" id="WP_062779887.1">
    <property type="nucleotide sequence ID" value="NZ_CP123488.1"/>
</dbReference>
<dbReference type="Pfam" id="PF01734">
    <property type="entry name" value="Patatin"/>
    <property type="match status" value="1"/>
</dbReference>
<dbReference type="PROSITE" id="PS01237">
    <property type="entry name" value="UPF0028"/>
    <property type="match status" value="1"/>
</dbReference>
<feature type="domain" description="PNPLA" evidence="6">
    <location>
        <begin position="8"/>
        <end position="168"/>
    </location>
</feature>
<evidence type="ECO:0000256" key="3">
    <source>
        <dbReference type="ARBA" id="ARBA00022963"/>
    </source>
</evidence>
<dbReference type="Gene3D" id="3.40.1090.10">
    <property type="entry name" value="Cytosolic phospholipase A2 catalytic domain"/>
    <property type="match status" value="1"/>
</dbReference>